<evidence type="ECO:0000313" key="4">
    <source>
        <dbReference type="Proteomes" id="UP001595833"/>
    </source>
</evidence>
<proteinExistence type="predicted"/>
<keyword evidence="1" id="KW-0802">TPR repeat</keyword>
<gene>
    <name evidence="3" type="ORF">ACFPFM_06650</name>
</gene>
<dbReference type="PROSITE" id="PS50005">
    <property type="entry name" value="TPR"/>
    <property type="match status" value="1"/>
</dbReference>
<protein>
    <submittedName>
        <fullName evidence="3">Tetratricopeptide repeat protein</fullName>
    </submittedName>
</protein>
<dbReference type="Proteomes" id="UP001595833">
    <property type="component" value="Unassembled WGS sequence"/>
</dbReference>
<dbReference type="SUPFAM" id="SSF48452">
    <property type="entry name" value="TPR-like"/>
    <property type="match status" value="1"/>
</dbReference>
<feature type="region of interest" description="Disordered" evidence="2">
    <location>
        <begin position="381"/>
        <end position="424"/>
    </location>
</feature>
<name>A0ABV9XVF5_9PSEU</name>
<dbReference type="Gene3D" id="1.25.40.10">
    <property type="entry name" value="Tetratricopeptide repeat domain"/>
    <property type="match status" value="1"/>
</dbReference>
<dbReference type="InterPro" id="IPR019734">
    <property type="entry name" value="TPR_rpt"/>
</dbReference>
<dbReference type="EMBL" id="JBHSJB010000006">
    <property type="protein sequence ID" value="MFC5053437.1"/>
    <property type="molecule type" value="Genomic_DNA"/>
</dbReference>
<sequence>MEGGCVRIDERGPARSEGAATASAGARWWWRLVRRWRFRRALAALRAGRPDDVFPGLAHPGAVGDEHAEALLAVAAVTARPSWDNVAGCVAVLERVGRALDPRTIEAATAVLELLLWQGPGTGPERVADVARLTARLARVTGPLPWGRYNLAVHALQAGDPVAAAGHLASGAVAPASGWPIPVLAAACAVIRGEPAALPPRLAEPVTDPDLVHDHRFFAGVHALFECLREDRPTGPARLDEVFDGPSGPLTRTVPQLSALKALLTDAVRDVPPRVGRADLRGCEWGRWLADRLHYAGHEATRVLSACATAGEGEPVGGGEPASAWQRLGSRQDLLPLLPEEDARALRRQVVGFREHRGGHDAPGAVWARLVDLRVALGGEPTTAEAAPHPEPGAKPDPKTNRESGPEPDPEPSPDSGPCPWWPADGALQAVARQEAEVERCYLEGRLLLRRGSPAGAVRRFARARGRLAGDGAATRLVLLRFGALLDYWEGVALAHLGRHEEAADLLRARVDGVKAREARAQLGLLAVAVGDLAGAVDLLASIPAPRPAAADYLAAVLAVREGDAAATGLLERLDARESAAGVYLAAGRRLRGRAHEAAGELAEATRQYRRALTRAPGDPVAAARLARVWLRQRHEGVEVDAEPLLDGRWSALTGVGWAAPLPLVRDCLDGVDPSSARELLDRVPADPGLRLLAVRSVVAAGGAEAAERALRAWVGEGPDPDPRLVTTARVARAAALVRDFCRAGGRGPARFELAGLERELRSGPVDPVTRFWAEAARLVLHPGSLAAAPPLPASDDGDRSAATRLFAGLMSVFSDDPEQRRAGARACRAVLGAEGAEPVADDGVRAAVRCLAAAALDDEQEFLRAYGEVEAGATALPCDPAAVYLAATEARLRAGDLDRVIDGFIPESLADLADPGVRRAMGVAYARRSVRTAERDPRAALRDLDQARELLGGTP</sequence>
<feature type="compositionally biased region" description="Basic and acidic residues" evidence="2">
    <location>
        <begin position="392"/>
        <end position="405"/>
    </location>
</feature>
<evidence type="ECO:0000256" key="1">
    <source>
        <dbReference type="PROSITE-ProRule" id="PRU00339"/>
    </source>
</evidence>
<accession>A0ABV9XVF5</accession>
<dbReference type="RefSeq" id="WP_380645844.1">
    <property type="nucleotide sequence ID" value="NZ_JBHSJB010000006.1"/>
</dbReference>
<comment type="caution">
    <text evidence="3">The sequence shown here is derived from an EMBL/GenBank/DDBJ whole genome shotgun (WGS) entry which is preliminary data.</text>
</comment>
<reference evidence="4" key="1">
    <citation type="journal article" date="2019" name="Int. J. Syst. Evol. Microbiol.">
        <title>The Global Catalogue of Microorganisms (GCM) 10K type strain sequencing project: providing services to taxonomists for standard genome sequencing and annotation.</title>
        <authorList>
            <consortium name="The Broad Institute Genomics Platform"/>
            <consortium name="The Broad Institute Genome Sequencing Center for Infectious Disease"/>
            <person name="Wu L."/>
            <person name="Ma J."/>
        </authorList>
    </citation>
    <scope>NUCLEOTIDE SEQUENCE [LARGE SCALE GENOMIC DNA]</scope>
    <source>
        <strain evidence="4">KCTC 12848</strain>
    </source>
</reference>
<evidence type="ECO:0000313" key="3">
    <source>
        <dbReference type="EMBL" id="MFC5053437.1"/>
    </source>
</evidence>
<dbReference type="Pfam" id="PF13428">
    <property type="entry name" value="TPR_14"/>
    <property type="match status" value="1"/>
</dbReference>
<keyword evidence="4" id="KW-1185">Reference proteome</keyword>
<feature type="repeat" description="TPR" evidence="1">
    <location>
        <begin position="586"/>
        <end position="619"/>
    </location>
</feature>
<evidence type="ECO:0000256" key="2">
    <source>
        <dbReference type="SAM" id="MobiDB-lite"/>
    </source>
</evidence>
<dbReference type="InterPro" id="IPR011990">
    <property type="entry name" value="TPR-like_helical_dom_sf"/>
</dbReference>
<organism evidence="3 4">
    <name type="scientific">Saccharothrix xinjiangensis</name>
    <dbReference type="NCBI Taxonomy" id="204798"/>
    <lineage>
        <taxon>Bacteria</taxon>
        <taxon>Bacillati</taxon>
        <taxon>Actinomycetota</taxon>
        <taxon>Actinomycetes</taxon>
        <taxon>Pseudonocardiales</taxon>
        <taxon>Pseudonocardiaceae</taxon>
        <taxon>Saccharothrix</taxon>
    </lineage>
</organism>